<dbReference type="PANTHER" id="PTHR33841:SF1">
    <property type="entry name" value="DNA METHYLTRANSFERASE A"/>
    <property type="match status" value="1"/>
</dbReference>
<dbReference type="PROSITE" id="PS00092">
    <property type="entry name" value="N6_MTASE"/>
    <property type="match status" value="1"/>
</dbReference>
<evidence type="ECO:0000256" key="1">
    <source>
        <dbReference type="ARBA" id="ARBA00011900"/>
    </source>
</evidence>
<dbReference type="GO" id="GO:0009007">
    <property type="term" value="F:site-specific DNA-methyltransferase (adenine-specific) activity"/>
    <property type="evidence" value="ECO:0007669"/>
    <property type="project" value="UniProtKB-EC"/>
</dbReference>
<evidence type="ECO:0000256" key="4">
    <source>
        <dbReference type="ARBA" id="ARBA00022691"/>
    </source>
</evidence>
<dbReference type="GO" id="GO:0032259">
    <property type="term" value="P:methylation"/>
    <property type="evidence" value="ECO:0007669"/>
    <property type="project" value="UniProtKB-KW"/>
</dbReference>
<dbReference type="InterPro" id="IPR050953">
    <property type="entry name" value="N4_N6_ade-DNA_methylase"/>
</dbReference>
<dbReference type="InterPro" id="IPR002052">
    <property type="entry name" value="DNA_methylase_N6_adenine_CS"/>
</dbReference>
<dbReference type="SUPFAM" id="SSF53335">
    <property type="entry name" value="S-adenosyl-L-methionine-dependent methyltransferases"/>
    <property type="match status" value="1"/>
</dbReference>
<keyword evidence="3" id="KW-0808">Transferase</keyword>
<dbReference type="EMBL" id="PGXC01000009">
    <property type="protein sequence ID" value="PKK90024.1"/>
    <property type="molecule type" value="Genomic_DNA"/>
</dbReference>
<dbReference type="GO" id="GO:0006304">
    <property type="term" value="P:DNA modification"/>
    <property type="evidence" value="ECO:0007669"/>
    <property type="project" value="InterPro"/>
</dbReference>
<evidence type="ECO:0000259" key="6">
    <source>
        <dbReference type="Pfam" id="PF07669"/>
    </source>
</evidence>
<evidence type="ECO:0000256" key="5">
    <source>
        <dbReference type="ARBA" id="ARBA00047942"/>
    </source>
</evidence>
<dbReference type="InterPro" id="IPR029063">
    <property type="entry name" value="SAM-dependent_MTases_sf"/>
</dbReference>
<evidence type="ECO:0000313" key="8">
    <source>
        <dbReference type="Proteomes" id="UP000233256"/>
    </source>
</evidence>
<dbReference type="Gene3D" id="3.40.50.150">
    <property type="entry name" value="Vaccinia Virus protein VP39"/>
    <property type="match status" value="1"/>
</dbReference>
<keyword evidence="4" id="KW-0949">S-adenosyl-L-methionine</keyword>
<name>A0A2N1PNW9_9BACT</name>
<dbReference type="GO" id="GO:0003676">
    <property type="term" value="F:nucleic acid binding"/>
    <property type="evidence" value="ECO:0007669"/>
    <property type="project" value="InterPro"/>
</dbReference>
<dbReference type="Proteomes" id="UP000233256">
    <property type="component" value="Unassembled WGS sequence"/>
</dbReference>
<reference evidence="7 8" key="1">
    <citation type="journal article" date="2017" name="ISME J.">
        <title>Potential for microbial H2 and metal transformations associated with novel bacteria and archaea in deep terrestrial subsurface sediments.</title>
        <authorList>
            <person name="Hernsdorf A.W."/>
            <person name="Amano Y."/>
            <person name="Miyakawa K."/>
            <person name="Ise K."/>
            <person name="Suzuki Y."/>
            <person name="Anantharaman K."/>
            <person name="Probst A."/>
            <person name="Burstein D."/>
            <person name="Thomas B.C."/>
            <person name="Banfield J.F."/>
        </authorList>
    </citation>
    <scope>NUCLEOTIDE SEQUENCE [LARGE SCALE GENOMIC DNA]</scope>
    <source>
        <strain evidence="7">HGW-Wallbacteria-1</strain>
    </source>
</reference>
<feature type="domain" description="Type II methyltransferase M.TaqI-like" evidence="6">
    <location>
        <begin position="346"/>
        <end position="554"/>
    </location>
</feature>
<keyword evidence="2" id="KW-0489">Methyltransferase</keyword>
<dbReference type="PRINTS" id="PR00507">
    <property type="entry name" value="N12N6MTFRASE"/>
</dbReference>
<organism evidence="7 8">
    <name type="scientific">Candidatus Wallbacteria bacterium HGW-Wallbacteria-1</name>
    <dbReference type="NCBI Taxonomy" id="2013854"/>
    <lineage>
        <taxon>Bacteria</taxon>
        <taxon>Candidatus Walliibacteriota</taxon>
    </lineage>
</organism>
<gene>
    <name evidence="7" type="ORF">CVV64_11935</name>
</gene>
<comment type="caution">
    <text evidence="7">The sequence shown here is derived from an EMBL/GenBank/DDBJ whole genome shotgun (WGS) entry which is preliminary data.</text>
</comment>
<dbReference type="Pfam" id="PF07669">
    <property type="entry name" value="Eco57I"/>
    <property type="match status" value="1"/>
</dbReference>
<evidence type="ECO:0000313" key="7">
    <source>
        <dbReference type="EMBL" id="PKK90024.1"/>
    </source>
</evidence>
<dbReference type="NCBIfam" id="NF033452">
    <property type="entry name" value="BREX_1_MTaseX"/>
    <property type="match status" value="1"/>
</dbReference>
<dbReference type="PANTHER" id="PTHR33841">
    <property type="entry name" value="DNA METHYLTRANSFERASE YEEA-RELATED"/>
    <property type="match status" value="1"/>
</dbReference>
<accession>A0A2N1PNW9</accession>
<dbReference type="AlphaFoldDB" id="A0A2N1PNW9"/>
<protein>
    <recommendedName>
        <fullName evidence="1">site-specific DNA-methyltransferase (adenine-specific)</fullName>
        <ecNumber evidence="1">2.1.1.72</ecNumber>
    </recommendedName>
</protein>
<dbReference type="InterPro" id="IPR047939">
    <property type="entry name" value="BREX_1_PglX"/>
</dbReference>
<comment type="catalytic activity">
    <reaction evidence="5">
        <text>a 2'-deoxyadenosine in DNA + S-adenosyl-L-methionine = an N(6)-methyl-2'-deoxyadenosine in DNA + S-adenosyl-L-homocysteine + H(+)</text>
        <dbReference type="Rhea" id="RHEA:15197"/>
        <dbReference type="Rhea" id="RHEA-COMP:12418"/>
        <dbReference type="Rhea" id="RHEA-COMP:12419"/>
        <dbReference type="ChEBI" id="CHEBI:15378"/>
        <dbReference type="ChEBI" id="CHEBI:57856"/>
        <dbReference type="ChEBI" id="CHEBI:59789"/>
        <dbReference type="ChEBI" id="CHEBI:90615"/>
        <dbReference type="ChEBI" id="CHEBI:90616"/>
        <dbReference type="EC" id="2.1.1.72"/>
    </reaction>
</comment>
<proteinExistence type="predicted"/>
<dbReference type="EC" id="2.1.1.72" evidence="1"/>
<evidence type="ECO:0000256" key="3">
    <source>
        <dbReference type="ARBA" id="ARBA00022679"/>
    </source>
</evidence>
<dbReference type="InterPro" id="IPR011639">
    <property type="entry name" value="MethylTrfase_TaqI-like_dom"/>
</dbReference>
<evidence type="ECO:0000256" key="2">
    <source>
        <dbReference type="ARBA" id="ARBA00022603"/>
    </source>
</evidence>
<sequence>MNKSALKKFAVEARNMLMEQVAARAAIFGIAKKEIAPVQSESADAMVINGMVHDLRIKKQRNDLIRQVQSKGFDQVMEEAAYTWFNRFMALRFMEVNDYLPTGTRVLSSIVPDRDEPDLLVNCLKIDLPIDKETVYTFQDKSDREGLYRYLLTLQCNELNSILPFMFEPIRDYTELLLPDNLLYSESVIRKMARAIPEEDWQEVEIIGWLYQYYISEKKDQVFKDLAKNKKITKENIPAATQLFTPKWIVQYMVENSVGKLWLESRPDKELQSKWRYYLEPSEQDHEVQARMNEAKNPNLSPEDITVLDPCMGSGHMLVYAFEILFDVYRRAGYSDRDIGRHIIEKNLYGLDIDDRAAQLASFALVMKARQYDRRIFREPLRLNLCSIKPIGKLQKERLDDYPELKKVYEAFKDAKTIGSLADIGIINVNKAKNEYQTFRDEDVMSMSLNVDLDNLWKQTEILLGQKYDVVITNPPYMGGKGMTPDLSDFVKKTYPDSKGDLFAVFIEKCMALTKDNHFTSMITQHAWMFLSSYEKLRNKVITDSIIDTMVHLGPRAFEEIGGEVVQTTAFVLRG</sequence>